<dbReference type="SUPFAM" id="SSF141868">
    <property type="entry name" value="EAL domain-like"/>
    <property type="match status" value="1"/>
</dbReference>
<dbReference type="InterPro" id="IPR052155">
    <property type="entry name" value="Biofilm_reg_signaling"/>
</dbReference>
<dbReference type="Pfam" id="PF08448">
    <property type="entry name" value="PAS_4"/>
    <property type="match status" value="2"/>
</dbReference>
<dbReference type="FunFam" id="3.20.20.450:FF:000001">
    <property type="entry name" value="Cyclic di-GMP phosphodiesterase yahA"/>
    <property type="match status" value="1"/>
</dbReference>
<dbReference type="InterPro" id="IPR000014">
    <property type="entry name" value="PAS"/>
</dbReference>
<feature type="domain" description="GGDEF" evidence="13">
    <location>
        <begin position="181"/>
        <end position="313"/>
    </location>
</feature>
<dbReference type="Pfam" id="PF00563">
    <property type="entry name" value="EAL"/>
    <property type="match status" value="1"/>
</dbReference>
<proteinExistence type="predicted"/>
<dbReference type="EMBL" id="CP002394">
    <property type="protein sequence ID" value="ADU30482.1"/>
    <property type="molecule type" value="Genomic_DNA"/>
</dbReference>
<comment type="catalytic activity">
    <reaction evidence="1">
        <text>ATP + protein L-histidine = ADP + protein N-phospho-L-histidine.</text>
        <dbReference type="EC" id="2.7.13.3"/>
    </reaction>
</comment>
<dbReference type="InterPro" id="IPR013655">
    <property type="entry name" value="PAS_fold_3"/>
</dbReference>
<feature type="domain" description="PAC" evidence="11">
    <location>
        <begin position="794"/>
        <end position="846"/>
    </location>
</feature>
<dbReference type="InterPro" id="IPR001610">
    <property type="entry name" value="PAC"/>
</dbReference>
<dbReference type="InterPro" id="IPR000160">
    <property type="entry name" value="GGDEF_dom"/>
</dbReference>
<dbReference type="eggNOG" id="COG5001">
    <property type="taxonomic scope" value="Bacteria"/>
</dbReference>
<dbReference type="Pfam" id="PF00990">
    <property type="entry name" value="GGDEF"/>
    <property type="match status" value="1"/>
</dbReference>
<evidence type="ECO:0000256" key="1">
    <source>
        <dbReference type="ARBA" id="ARBA00000085"/>
    </source>
</evidence>
<keyword evidence="8" id="KW-0902">Two-component regulatory system</keyword>
<dbReference type="PROSITE" id="PS50887">
    <property type="entry name" value="GGDEF"/>
    <property type="match status" value="1"/>
</dbReference>
<dbReference type="EC" id="2.7.13.3" evidence="2"/>
<dbReference type="SMART" id="SM00387">
    <property type="entry name" value="HATPase_c"/>
    <property type="match status" value="1"/>
</dbReference>
<keyword evidence="5" id="KW-0547">Nucleotide-binding</keyword>
<dbReference type="InterPro" id="IPR035965">
    <property type="entry name" value="PAS-like_dom_sf"/>
</dbReference>
<evidence type="ECO:0000256" key="6">
    <source>
        <dbReference type="ARBA" id="ARBA00022777"/>
    </source>
</evidence>
<dbReference type="InterPro" id="IPR043128">
    <property type="entry name" value="Rev_trsase/Diguanyl_cyclase"/>
</dbReference>
<dbReference type="PROSITE" id="PS50883">
    <property type="entry name" value="EAL"/>
    <property type="match status" value="1"/>
</dbReference>
<dbReference type="PANTHER" id="PTHR44757:SF2">
    <property type="entry name" value="BIOFILM ARCHITECTURE MAINTENANCE PROTEIN MBAA"/>
    <property type="match status" value="1"/>
</dbReference>
<dbReference type="InterPro" id="IPR003594">
    <property type="entry name" value="HATPase_dom"/>
</dbReference>
<dbReference type="SMART" id="SM00091">
    <property type="entry name" value="PAS"/>
    <property type="match status" value="2"/>
</dbReference>
<evidence type="ECO:0000313" key="15">
    <source>
        <dbReference type="Proteomes" id="UP000001401"/>
    </source>
</evidence>
<feature type="domain" description="PAS" evidence="10">
    <location>
        <begin position="721"/>
        <end position="791"/>
    </location>
</feature>
<dbReference type="Pfam" id="PF00512">
    <property type="entry name" value="HisKA"/>
    <property type="match status" value="1"/>
</dbReference>
<evidence type="ECO:0000313" key="14">
    <source>
        <dbReference type="EMBL" id="ADU30482.1"/>
    </source>
</evidence>
<feature type="domain" description="PAC" evidence="11">
    <location>
        <begin position="98"/>
        <end position="149"/>
    </location>
</feature>
<dbReference type="Proteomes" id="UP000001401">
    <property type="component" value="Chromosome"/>
</dbReference>
<dbReference type="InterPro" id="IPR036097">
    <property type="entry name" value="HisK_dim/P_sf"/>
</dbReference>
<dbReference type="InterPro" id="IPR000700">
    <property type="entry name" value="PAS-assoc_C"/>
</dbReference>
<dbReference type="CDD" id="cd00082">
    <property type="entry name" value="HisKA"/>
    <property type="match status" value="1"/>
</dbReference>
<evidence type="ECO:0000256" key="4">
    <source>
        <dbReference type="ARBA" id="ARBA00022679"/>
    </source>
</evidence>
<dbReference type="SMART" id="SM00267">
    <property type="entry name" value="GGDEF"/>
    <property type="match status" value="1"/>
</dbReference>
<evidence type="ECO:0000259" key="9">
    <source>
        <dbReference type="PROSITE" id="PS50109"/>
    </source>
</evidence>
<dbReference type="KEGG" id="bco:Bcell_2222"/>
<evidence type="ECO:0000259" key="12">
    <source>
        <dbReference type="PROSITE" id="PS50883"/>
    </source>
</evidence>
<dbReference type="InterPro" id="IPR003661">
    <property type="entry name" value="HisK_dim/P_dom"/>
</dbReference>
<dbReference type="Pfam" id="PF02518">
    <property type="entry name" value="HATPase_c"/>
    <property type="match status" value="1"/>
</dbReference>
<dbReference type="InterPro" id="IPR036890">
    <property type="entry name" value="HATPase_C_sf"/>
</dbReference>
<dbReference type="SMART" id="SM00388">
    <property type="entry name" value="HisKA"/>
    <property type="match status" value="1"/>
</dbReference>
<dbReference type="GO" id="GO:0000155">
    <property type="term" value="F:phosphorelay sensor kinase activity"/>
    <property type="evidence" value="ECO:0007669"/>
    <property type="project" value="InterPro"/>
</dbReference>
<feature type="domain" description="EAL" evidence="12">
    <location>
        <begin position="322"/>
        <end position="574"/>
    </location>
</feature>
<dbReference type="PROSITE" id="PS50109">
    <property type="entry name" value="HIS_KIN"/>
    <property type="match status" value="1"/>
</dbReference>
<evidence type="ECO:0000256" key="2">
    <source>
        <dbReference type="ARBA" id="ARBA00012438"/>
    </source>
</evidence>
<dbReference type="InterPro" id="IPR005467">
    <property type="entry name" value="His_kinase_dom"/>
</dbReference>
<feature type="domain" description="Histidine kinase" evidence="9">
    <location>
        <begin position="859"/>
        <end position="1062"/>
    </location>
</feature>
<dbReference type="SUPFAM" id="SSF55073">
    <property type="entry name" value="Nucleotide cyclase"/>
    <property type="match status" value="1"/>
</dbReference>
<dbReference type="NCBIfam" id="TIGR00229">
    <property type="entry name" value="sensory_box"/>
    <property type="match status" value="2"/>
</dbReference>
<dbReference type="CDD" id="cd00130">
    <property type="entry name" value="PAS"/>
    <property type="match status" value="2"/>
</dbReference>
<keyword evidence="6" id="KW-0418">Kinase</keyword>
<dbReference type="PRINTS" id="PR00344">
    <property type="entry name" value="BCTRLSENSOR"/>
</dbReference>
<dbReference type="CDD" id="cd01949">
    <property type="entry name" value="GGDEF"/>
    <property type="match status" value="1"/>
</dbReference>
<dbReference type="InterPro" id="IPR004358">
    <property type="entry name" value="Sig_transdc_His_kin-like_C"/>
</dbReference>
<dbReference type="InterPro" id="IPR029787">
    <property type="entry name" value="Nucleotide_cyclase"/>
</dbReference>
<dbReference type="InterPro" id="IPR035919">
    <property type="entry name" value="EAL_sf"/>
</dbReference>
<organism evidence="14 15">
    <name type="scientific">Evansella cellulosilytica (strain ATCC 21833 / DSM 2522 / FERM P-1141 / JCM 9156 / N-4)</name>
    <name type="common">Bacillus cellulosilyticus</name>
    <dbReference type="NCBI Taxonomy" id="649639"/>
    <lineage>
        <taxon>Bacteria</taxon>
        <taxon>Bacillati</taxon>
        <taxon>Bacillota</taxon>
        <taxon>Bacilli</taxon>
        <taxon>Bacillales</taxon>
        <taxon>Bacillaceae</taxon>
        <taxon>Evansella</taxon>
    </lineage>
</organism>
<dbReference type="SUPFAM" id="SSF47384">
    <property type="entry name" value="Homodimeric domain of signal transducing histidine kinase"/>
    <property type="match status" value="1"/>
</dbReference>
<dbReference type="GO" id="GO:0005524">
    <property type="term" value="F:ATP binding"/>
    <property type="evidence" value="ECO:0007669"/>
    <property type="project" value="UniProtKB-KW"/>
</dbReference>
<dbReference type="Gene3D" id="3.20.20.450">
    <property type="entry name" value="EAL domain"/>
    <property type="match status" value="1"/>
</dbReference>
<keyword evidence="4" id="KW-0808">Transferase</keyword>
<dbReference type="OrthoDB" id="9759607at2"/>
<name>E6U2A4_EVAC2</name>
<dbReference type="SUPFAM" id="SSF55785">
    <property type="entry name" value="PYP-like sensor domain (PAS domain)"/>
    <property type="match status" value="3"/>
</dbReference>
<gene>
    <name evidence="14" type="ordered locus">Bcell_2222</name>
</gene>
<dbReference type="RefSeq" id="WP_013488817.1">
    <property type="nucleotide sequence ID" value="NC_014829.1"/>
</dbReference>
<dbReference type="Gene3D" id="1.10.287.130">
    <property type="match status" value="1"/>
</dbReference>
<keyword evidence="15" id="KW-1185">Reference proteome</keyword>
<protein>
    <recommendedName>
        <fullName evidence="2">histidine kinase</fullName>
        <ecNumber evidence="2">2.7.13.3</ecNumber>
    </recommendedName>
</protein>
<dbReference type="Pfam" id="PF08447">
    <property type="entry name" value="PAS_3"/>
    <property type="match status" value="1"/>
</dbReference>
<dbReference type="SMART" id="SM00086">
    <property type="entry name" value="PAC"/>
    <property type="match status" value="2"/>
</dbReference>
<evidence type="ECO:0000256" key="8">
    <source>
        <dbReference type="ARBA" id="ARBA00023012"/>
    </source>
</evidence>
<dbReference type="PANTHER" id="PTHR44757">
    <property type="entry name" value="DIGUANYLATE CYCLASE DGCP"/>
    <property type="match status" value="1"/>
</dbReference>
<accession>E6U2A4</accession>
<sequence length="1071" mass="122140">MVNQSSNNNKNTVFEQEKSPVQNNVQEFEALLRYSTDVIGIINKDGGIIYQSPALAKVLGYTQNEIKGLNSFQLIHPNELHTVRNLFDDLVNNKISKVTKEMRLRHADGSWIFCEVTATNHLFDKKIKGIIVNYRDITERKLYEEEIHQLVYHDNLTGLPNQYMLDSFLESEIYKAKYECTRLALLIIDLDRFKVINDSIGHTIGDQLLKEVGKRLVSIVSKSDLLVRKGGDEFVIVLPSIKKDQVLKVVDNIINLLTSPFKIKSYDIFTSPSIGVSIFPEDGKTKDLLYKHAEFAMYQAKKSGNGQYHFFSSAEFNGDMNPYTIEVELRKAIEQKQFTLHYQPRINLSTGELIGVEALIRWEHPKWGLISPASFIPIAEDSGLIVPIGNWVLEEACKQNKIWQVSGMSCVVSVNLSPKQFAHTNLASVIKNTLFNTGLDPHLLEIEITESMTADITRTVATLEEIKKLGIQVSIDDFGTGFSSLYYLKKFPVNTLKIDRSFVSELHNNPDEETIVKTIISMARNLNLNVVAEGIETKEQLAFLQQHLCHEGQGFLFSKPLPPSVLEEKFPTIQKSVKQFGLTKDYNEKMWAEELVHLAKKDLQETIRLQQGMIKKFKKINGKYIHTLCDGELVYKLGFIPSEIVGKEFKDFAPSLADEITVYYERAWYGEENVTYEGEANGIHFLTTLRPVRVGMEIIEVIGSCIDITDRKKAEDALQKSEEKYRLIAENMSDLILLLNVEGRVKYVSPSHKKYIGPKYENLLGKLSFEYCHPEDIMKLKENLVVIMQSKETSQVEFRCWDETRNWRIIEATGTPIIGKDGYVEHIVVVGRDITEKRKTEELLQKNHKQVVVSELAAGFAHEIRNPLTTIKGFIQLLKNKTIKQKYYDIIIQEFEHVESITRDFISLTKPKSNVMLHANVNQVLFNLENSFSKLAKIRNITLTIEVADNVSTIYCDIEQIKRVLIHLIQNSFDALQNGGKILLQVIEDNTFTVFTVIDNGVGMSQERVQKLGEPYFSIKEKGIGLGLMLCYQIIREHNGTINVKSKENVGTNVEIKIPKINKIELVKGEQ</sequence>
<dbReference type="Gene3D" id="3.30.565.10">
    <property type="entry name" value="Histidine kinase-like ATPase, C-terminal domain"/>
    <property type="match status" value="1"/>
</dbReference>
<evidence type="ECO:0000259" key="10">
    <source>
        <dbReference type="PROSITE" id="PS50112"/>
    </source>
</evidence>
<dbReference type="InterPro" id="IPR013656">
    <property type="entry name" value="PAS_4"/>
</dbReference>
<evidence type="ECO:0000256" key="3">
    <source>
        <dbReference type="ARBA" id="ARBA00022553"/>
    </source>
</evidence>
<dbReference type="STRING" id="649639.Bcell_2222"/>
<dbReference type="SUPFAM" id="SSF55874">
    <property type="entry name" value="ATPase domain of HSP90 chaperone/DNA topoisomerase II/histidine kinase"/>
    <property type="match status" value="1"/>
</dbReference>
<evidence type="ECO:0000256" key="7">
    <source>
        <dbReference type="ARBA" id="ARBA00022840"/>
    </source>
</evidence>
<dbReference type="PROSITE" id="PS50112">
    <property type="entry name" value="PAS"/>
    <property type="match status" value="2"/>
</dbReference>
<dbReference type="HOGENOM" id="CLU_287540_0_0_9"/>
<dbReference type="NCBIfam" id="TIGR00254">
    <property type="entry name" value="GGDEF"/>
    <property type="match status" value="1"/>
</dbReference>
<reference evidence="14 15" key="1">
    <citation type="submission" date="2010-12" db="EMBL/GenBank/DDBJ databases">
        <title>Complete sequence of Bacillus cellulosilyticus DSM 2522.</title>
        <authorList>
            <consortium name="US DOE Joint Genome Institute"/>
            <person name="Lucas S."/>
            <person name="Copeland A."/>
            <person name="Lapidus A."/>
            <person name="Cheng J.-F."/>
            <person name="Bruce D."/>
            <person name="Goodwin L."/>
            <person name="Pitluck S."/>
            <person name="Chertkov O."/>
            <person name="Detter J.C."/>
            <person name="Han C."/>
            <person name="Tapia R."/>
            <person name="Land M."/>
            <person name="Hauser L."/>
            <person name="Jeffries C."/>
            <person name="Kyrpides N."/>
            <person name="Ivanova N."/>
            <person name="Mikhailova N."/>
            <person name="Brumm P."/>
            <person name="Mead D."/>
            <person name="Woyke T."/>
        </authorList>
    </citation>
    <scope>NUCLEOTIDE SEQUENCE [LARGE SCALE GENOMIC DNA]</scope>
    <source>
        <strain evidence="15">ATCC 21833 / DSM 2522 / FERM P-1141 / JCM 9156 / N-4</strain>
    </source>
</reference>
<dbReference type="SMART" id="SM00052">
    <property type="entry name" value="EAL"/>
    <property type="match status" value="1"/>
</dbReference>
<dbReference type="Gene3D" id="3.30.70.270">
    <property type="match status" value="1"/>
</dbReference>
<dbReference type="Gene3D" id="3.30.450.20">
    <property type="entry name" value="PAS domain"/>
    <property type="match status" value="3"/>
</dbReference>
<dbReference type="AlphaFoldDB" id="E6U2A4"/>
<keyword evidence="3" id="KW-0597">Phosphoprotein</keyword>
<feature type="domain" description="PAS" evidence="10">
    <location>
        <begin position="24"/>
        <end position="94"/>
    </location>
</feature>
<dbReference type="CDD" id="cd01948">
    <property type="entry name" value="EAL"/>
    <property type="match status" value="1"/>
</dbReference>
<keyword evidence="7" id="KW-0067">ATP-binding</keyword>
<evidence type="ECO:0000259" key="11">
    <source>
        <dbReference type="PROSITE" id="PS50113"/>
    </source>
</evidence>
<evidence type="ECO:0000259" key="13">
    <source>
        <dbReference type="PROSITE" id="PS50887"/>
    </source>
</evidence>
<dbReference type="PROSITE" id="PS50113">
    <property type="entry name" value="PAC"/>
    <property type="match status" value="2"/>
</dbReference>
<evidence type="ECO:0000256" key="5">
    <source>
        <dbReference type="ARBA" id="ARBA00022741"/>
    </source>
</evidence>
<dbReference type="InterPro" id="IPR001633">
    <property type="entry name" value="EAL_dom"/>
</dbReference>